<protein>
    <recommendedName>
        <fullName evidence="3">Thioredoxin</fullName>
    </recommendedName>
</protein>
<gene>
    <name evidence="1" type="ORF">QC818_17025</name>
</gene>
<proteinExistence type="predicted"/>
<dbReference type="EMBL" id="JARWAK010000020">
    <property type="protein sequence ID" value="MDR5868491.1"/>
    <property type="molecule type" value="Genomic_DNA"/>
</dbReference>
<evidence type="ECO:0008006" key="3">
    <source>
        <dbReference type="Google" id="ProtNLM"/>
    </source>
</evidence>
<name>A0ABU1G6D4_9GAMM</name>
<dbReference type="RefSeq" id="WP_309654066.1">
    <property type="nucleotide sequence ID" value="NZ_JARWAK010000020.1"/>
</dbReference>
<comment type="caution">
    <text evidence="1">The sequence shown here is derived from an EMBL/GenBank/DDBJ whole genome shotgun (WGS) entry which is preliminary data.</text>
</comment>
<accession>A0ABU1G6D4</accession>
<organism evidence="1 2">
    <name type="scientific">Halomonas koreensis</name>
    <dbReference type="NCBI Taxonomy" id="245385"/>
    <lineage>
        <taxon>Bacteria</taxon>
        <taxon>Pseudomonadati</taxon>
        <taxon>Pseudomonadota</taxon>
        <taxon>Gammaproteobacteria</taxon>
        <taxon>Oceanospirillales</taxon>
        <taxon>Halomonadaceae</taxon>
        <taxon>Halomonas</taxon>
    </lineage>
</organism>
<reference evidence="1 2" key="1">
    <citation type="submission" date="2023-04" db="EMBL/GenBank/DDBJ databases">
        <title>A long-awaited taxogenomic arrangement of the family Halomonadaceae.</title>
        <authorList>
            <person name="De La Haba R."/>
            <person name="Chuvochina M."/>
            <person name="Wittouck S."/>
            <person name="Arahal D.R."/>
            <person name="Sanchez-Porro C."/>
            <person name="Hugenholtz P."/>
            <person name="Ventosa A."/>
        </authorList>
    </citation>
    <scope>NUCLEOTIDE SEQUENCE [LARGE SCALE GENOMIC DNA]</scope>
    <source>
        <strain evidence="1 2">DSM 23530</strain>
    </source>
</reference>
<keyword evidence="2" id="KW-1185">Reference proteome</keyword>
<evidence type="ECO:0000313" key="2">
    <source>
        <dbReference type="Proteomes" id="UP001264519"/>
    </source>
</evidence>
<sequence>MLIGPAGEERRAARLALVIRYHGQFAGSAAMLDLRDGDFLPLAGARVLPIPLFYDAAGRLVDSHVGERSRASLAPYLERLTAHP</sequence>
<evidence type="ECO:0000313" key="1">
    <source>
        <dbReference type="EMBL" id="MDR5868491.1"/>
    </source>
</evidence>
<dbReference type="Proteomes" id="UP001264519">
    <property type="component" value="Unassembled WGS sequence"/>
</dbReference>